<accession>A0A0J6YSI7</accession>
<feature type="region of interest" description="Disordered" evidence="1">
    <location>
        <begin position="1"/>
        <end position="29"/>
    </location>
</feature>
<name>A0A0J6YSI7_COCIT</name>
<dbReference type="EMBL" id="DS028100">
    <property type="protein sequence ID" value="KMP09943.1"/>
    <property type="molecule type" value="Genomic_DNA"/>
</dbReference>
<feature type="compositionally biased region" description="Polar residues" evidence="1">
    <location>
        <begin position="13"/>
        <end position="27"/>
    </location>
</feature>
<gene>
    <name evidence="2" type="ORF">CIRG_09176</name>
</gene>
<dbReference type="AlphaFoldDB" id="A0A0J6YSI7"/>
<evidence type="ECO:0000313" key="2">
    <source>
        <dbReference type="EMBL" id="KMP09943.1"/>
    </source>
</evidence>
<reference evidence="3" key="1">
    <citation type="journal article" date="2010" name="Genome Res.">
        <title>Population genomic sequencing of Coccidioides fungi reveals recent hybridization and transposon control.</title>
        <authorList>
            <person name="Neafsey D.E."/>
            <person name="Barker B.M."/>
            <person name="Sharpton T.J."/>
            <person name="Stajich J.E."/>
            <person name="Park D.J."/>
            <person name="Whiston E."/>
            <person name="Hung C.-Y."/>
            <person name="McMahan C."/>
            <person name="White J."/>
            <person name="Sykes S."/>
            <person name="Heiman D."/>
            <person name="Young S."/>
            <person name="Zeng Q."/>
            <person name="Abouelleil A."/>
            <person name="Aftuck L."/>
            <person name="Bessette D."/>
            <person name="Brown A."/>
            <person name="FitzGerald M."/>
            <person name="Lui A."/>
            <person name="Macdonald J.P."/>
            <person name="Priest M."/>
            <person name="Orbach M.J."/>
            <person name="Galgiani J.N."/>
            <person name="Kirkland T.N."/>
            <person name="Cole G.T."/>
            <person name="Birren B.W."/>
            <person name="Henn M.R."/>
            <person name="Taylor J.W."/>
            <person name="Rounsley S.D."/>
        </authorList>
    </citation>
    <scope>NUCLEOTIDE SEQUENCE [LARGE SCALE GENOMIC DNA]</scope>
    <source>
        <strain evidence="3">RMSCC 2394</strain>
    </source>
</reference>
<dbReference type="Proteomes" id="UP000054565">
    <property type="component" value="Unassembled WGS sequence"/>
</dbReference>
<organism evidence="2 3">
    <name type="scientific">Coccidioides immitis RMSCC 2394</name>
    <dbReference type="NCBI Taxonomy" id="404692"/>
    <lineage>
        <taxon>Eukaryota</taxon>
        <taxon>Fungi</taxon>
        <taxon>Dikarya</taxon>
        <taxon>Ascomycota</taxon>
        <taxon>Pezizomycotina</taxon>
        <taxon>Eurotiomycetes</taxon>
        <taxon>Eurotiomycetidae</taxon>
        <taxon>Onygenales</taxon>
        <taxon>Onygenaceae</taxon>
        <taxon>Coccidioides</taxon>
    </lineage>
</organism>
<feature type="compositionally biased region" description="Basic and acidic residues" evidence="1">
    <location>
        <begin position="1"/>
        <end position="11"/>
    </location>
</feature>
<evidence type="ECO:0000313" key="3">
    <source>
        <dbReference type="Proteomes" id="UP000054565"/>
    </source>
</evidence>
<proteinExistence type="predicted"/>
<evidence type="ECO:0000256" key="1">
    <source>
        <dbReference type="SAM" id="MobiDB-lite"/>
    </source>
</evidence>
<sequence>MGDDSCGHRVGNDLSSLGTSELPQVSMRSDLPAHIPIRTGAQMKGALVQNNHANRYFDTPVAACRWSCSRGGSLHTGYQKDISVDTFYVLPTNGAIYRNQSAYEVQSVT</sequence>
<protein>
    <submittedName>
        <fullName evidence="2">Uncharacterized protein</fullName>
    </submittedName>
</protein>